<comment type="catalytic activity">
    <reaction evidence="8">
        <text>Hydrolysis of terminal non-reducing beta-D-fructofuranoside residues in beta-D-fructofuranosides.</text>
        <dbReference type="EC" id="3.2.1.26"/>
    </reaction>
</comment>
<dbReference type="Gene3D" id="2.115.10.20">
    <property type="entry name" value="Glycosyl hydrolase domain, family 43"/>
    <property type="match status" value="1"/>
</dbReference>
<evidence type="ECO:0000259" key="10">
    <source>
        <dbReference type="Pfam" id="PF00251"/>
    </source>
</evidence>
<dbReference type="SMART" id="SM00640">
    <property type="entry name" value="Glyco_32"/>
    <property type="match status" value="1"/>
</dbReference>
<evidence type="ECO:0000313" key="13">
    <source>
        <dbReference type="Proteomes" id="UP001519273"/>
    </source>
</evidence>
<dbReference type="InterPro" id="IPR006232">
    <property type="entry name" value="Suc6P_hydrolase"/>
</dbReference>
<dbReference type="Proteomes" id="UP001519273">
    <property type="component" value="Unassembled WGS sequence"/>
</dbReference>
<dbReference type="SUPFAM" id="SSF75005">
    <property type="entry name" value="Arabinanase/levansucrase/invertase"/>
    <property type="match status" value="1"/>
</dbReference>
<gene>
    <name evidence="12" type="ORF">J2Z20_002118</name>
</gene>
<comment type="pathway">
    <text evidence="1 9">Glycan biosynthesis; sucrose metabolism.</text>
</comment>
<evidence type="ECO:0000256" key="2">
    <source>
        <dbReference type="ARBA" id="ARBA00009902"/>
    </source>
</evidence>
<dbReference type="InterPro" id="IPR013189">
    <property type="entry name" value="Glyco_hydro_32_C"/>
</dbReference>
<evidence type="ECO:0000313" key="12">
    <source>
        <dbReference type="EMBL" id="MBP1937225.1"/>
    </source>
</evidence>
<dbReference type="GO" id="GO:0004564">
    <property type="term" value="F:beta-fructofuranosidase activity"/>
    <property type="evidence" value="ECO:0007669"/>
    <property type="project" value="UniProtKB-EC"/>
</dbReference>
<dbReference type="InterPro" id="IPR051214">
    <property type="entry name" value="GH32_Enzymes"/>
</dbReference>
<keyword evidence="13" id="KW-1185">Reference proteome</keyword>
<keyword evidence="6 8" id="KW-0326">Glycosidase</keyword>
<dbReference type="EC" id="3.2.1.26" evidence="3 8"/>
<dbReference type="EMBL" id="JAGGKP010000004">
    <property type="protein sequence ID" value="MBP1937225.1"/>
    <property type="molecule type" value="Genomic_DNA"/>
</dbReference>
<proteinExistence type="inferred from homology"/>
<dbReference type="SUPFAM" id="SSF49899">
    <property type="entry name" value="Concanavalin A-like lectins/glucanases"/>
    <property type="match status" value="1"/>
</dbReference>
<evidence type="ECO:0000256" key="8">
    <source>
        <dbReference type="RuleBase" id="RU362110"/>
    </source>
</evidence>
<accession>A0ABS4H562</accession>
<reference evidence="12 13" key="1">
    <citation type="submission" date="2021-03" db="EMBL/GenBank/DDBJ databases">
        <title>Genomic Encyclopedia of Type Strains, Phase IV (KMG-IV): sequencing the most valuable type-strain genomes for metagenomic binning, comparative biology and taxonomic classification.</title>
        <authorList>
            <person name="Goeker M."/>
        </authorList>
    </citation>
    <scope>NUCLEOTIDE SEQUENCE [LARGE SCALE GENOMIC DNA]</scope>
    <source>
        <strain evidence="12 13">DSM 23491</strain>
    </source>
</reference>
<comment type="subcellular location">
    <subcellularLocation>
        <location evidence="9">Cytoplasm</location>
    </subcellularLocation>
</comment>
<evidence type="ECO:0000256" key="9">
    <source>
        <dbReference type="RuleBase" id="RU365015"/>
    </source>
</evidence>
<keyword evidence="9" id="KW-0119">Carbohydrate metabolism</keyword>
<dbReference type="PANTHER" id="PTHR43101">
    <property type="entry name" value="BETA-FRUCTOSIDASE"/>
    <property type="match status" value="1"/>
</dbReference>
<comment type="similarity">
    <text evidence="2 8">Belongs to the glycosyl hydrolase 32 family.</text>
</comment>
<name>A0ABS4H562_9BACL</name>
<evidence type="ECO:0000256" key="4">
    <source>
        <dbReference type="ARBA" id="ARBA00019623"/>
    </source>
</evidence>
<dbReference type="InterPro" id="IPR013148">
    <property type="entry name" value="Glyco_hydro_32_N"/>
</dbReference>
<dbReference type="CDD" id="cd08996">
    <property type="entry name" value="GH32_FFase"/>
    <property type="match status" value="1"/>
</dbReference>
<dbReference type="InterPro" id="IPR013320">
    <property type="entry name" value="ConA-like_dom_sf"/>
</dbReference>
<comment type="caution">
    <text evidence="12">The sequence shown here is derived from an EMBL/GenBank/DDBJ whole genome shotgun (WGS) entry which is preliminary data.</text>
</comment>
<keyword evidence="9" id="KW-0963">Cytoplasm</keyword>
<evidence type="ECO:0000256" key="1">
    <source>
        <dbReference type="ARBA" id="ARBA00004914"/>
    </source>
</evidence>
<keyword evidence="5 8" id="KW-0378">Hydrolase</keyword>
<dbReference type="RefSeq" id="WP_209849226.1">
    <property type="nucleotide sequence ID" value="NZ_CBCRVE010000008.1"/>
</dbReference>
<evidence type="ECO:0000259" key="11">
    <source>
        <dbReference type="Pfam" id="PF08244"/>
    </source>
</evidence>
<dbReference type="Pfam" id="PF08244">
    <property type="entry name" value="Glyco_hydro_32C"/>
    <property type="match status" value="1"/>
</dbReference>
<dbReference type="InterPro" id="IPR023296">
    <property type="entry name" value="Glyco_hydro_beta-prop_sf"/>
</dbReference>
<evidence type="ECO:0000256" key="6">
    <source>
        <dbReference type="ARBA" id="ARBA00023295"/>
    </source>
</evidence>
<protein>
    <recommendedName>
        <fullName evidence="4 8">Sucrose-6-phosphate hydrolase</fullName>
        <ecNumber evidence="3 8">3.2.1.26</ecNumber>
    </recommendedName>
    <alternativeName>
        <fullName evidence="7 9">Invertase</fullName>
    </alternativeName>
</protein>
<dbReference type="Pfam" id="PF00251">
    <property type="entry name" value="Glyco_hydro_32N"/>
    <property type="match status" value="1"/>
</dbReference>
<dbReference type="InterPro" id="IPR001362">
    <property type="entry name" value="Glyco_hydro_32"/>
</dbReference>
<sequence>MEYSRENADRFIRESKHLLRPDYRLNYHLMAEFGWMNDPNGFIQYNGQYHLFYQHYPYEPVWGPMHWGHAVSRDLIKWEYLPVALAPDGVFDRDGCFSGSAVEKDGNLVLMYTGHVMTGPDRDNDYKQSQGIAYSKDGVTFTKWEGNPVIGYDEIPAGVSQKDFRDPKVFVKDGQYYVVLGSNDTRGNGLVLLYRSDDLKKWSFVNILAASDGRFGDNWECPDLFSLGDKDIFMLSPQRMPAQGESFRNLHSTMYVVGKFDPIAGQFQFERYAPVDHGFDFYAPQSTLDDKGRRIVIGWMDMWETDMPTQKGHYWAGAMSLPREAILDGDRVLFRPVEEVEAYRHNEYELYNVPLDGERDMGTSGDSYEIQAVFKAEEGTEEFGLKLRVGDGEETILSYRPDGEMFSFIRDRSGIGPGGERRVRVSLTKGTLLLRIFVDKSSVEVFIGDGEHVVTSRIYPGPESLGIKAFAKGACTLTSFHKWDIH</sequence>
<organism evidence="12 13">
    <name type="scientific">Paenibacillus sediminis</name>
    <dbReference type="NCBI Taxonomy" id="664909"/>
    <lineage>
        <taxon>Bacteria</taxon>
        <taxon>Bacillati</taxon>
        <taxon>Bacillota</taxon>
        <taxon>Bacilli</taxon>
        <taxon>Bacillales</taxon>
        <taxon>Paenibacillaceae</taxon>
        <taxon>Paenibacillus</taxon>
    </lineage>
</organism>
<evidence type="ECO:0000256" key="7">
    <source>
        <dbReference type="ARBA" id="ARBA00033367"/>
    </source>
</evidence>
<feature type="domain" description="Glycosyl hydrolase family 32 C-terminal" evidence="11">
    <location>
        <begin position="339"/>
        <end position="483"/>
    </location>
</feature>
<comment type="function">
    <text evidence="9">Enables the bacterium to metabolize sucrose as a sole carbon source.</text>
</comment>
<dbReference type="Gene3D" id="2.60.120.560">
    <property type="entry name" value="Exo-inulinase, domain 1"/>
    <property type="match status" value="1"/>
</dbReference>
<dbReference type="NCBIfam" id="TIGR01322">
    <property type="entry name" value="scrB_fam"/>
    <property type="match status" value="1"/>
</dbReference>
<evidence type="ECO:0000256" key="3">
    <source>
        <dbReference type="ARBA" id="ARBA00012758"/>
    </source>
</evidence>
<evidence type="ECO:0000256" key="5">
    <source>
        <dbReference type="ARBA" id="ARBA00022801"/>
    </source>
</evidence>
<feature type="domain" description="Glycosyl hydrolase family 32 N-terminal" evidence="10">
    <location>
        <begin position="28"/>
        <end position="333"/>
    </location>
</feature>
<dbReference type="PANTHER" id="PTHR43101:SF1">
    <property type="entry name" value="BETA-FRUCTOSIDASE"/>
    <property type="match status" value="1"/>
</dbReference>